<dbReference type="InterPro" id="IPR017871">
    <property type="entry name" value="ABC_transporter-like_CS"/>
</dbReference>
<evidence type="ECO:0000256" key="1">
    <source>
        <dbReference type="ARBA" id="ARBA00022737"/>
    </source>
</evidence>
<evidence type="ECO:0000313" key="7">
    <source>
        <dbReference type="Proteomes" id="UP001164286"/>
    </source>
</evidence>
<dbReference type="InterPro" id="IPR027417">
    <property type="entry name" value="P-loop_NTPase"/>
</dbReference>
<keyword evidence="4" id="KW-0175">Coiled coil</keyword>
<gene>
    <name evidence="6" type="ORF">MKK02DRAFT_39933</name>
</gene>
<evidence type="ECO:0000256" key="3">
    <source>
        <dbReference type="ARBA" id="ARBA00022840"/>
    </source>
</evidence>
<keyword evidence="2" id="KW-0547">Nucleotide-binding</keyword>
<feature type="domain" description="ABC transporter" evidence="5">
    <location>
        <begin position="23"/>
        <end position="340"/>
    </location>
</feature>
<keyword evidence="6" id="KW-0378">Hydrolase</keyword>
<dbReference type="InterPro" id="IPR003593">
    <property type="entry name" value="AAA+_ATPase"/>
</dbReference>
<evidence type="ECO:0000256" key="2">
    <source>
        <dbReference type="ARBA" id="ARBA00022741"/>
    </source>
</evidence>
<name>A0AA38HH82_9TREE</name>
<dbReference type="CDD" id="cd03221">
    <property type="entry name" value="ABCF_EF-3"/>
    <property type="match status" value="1"/>
</dbReference>
<organism evidence="6 7">
    <name type="scientific">Dioszegia hungarica</name>
    <dbReference type="NCBI Taxonomy" id="4972"/>
    <lineage>
        <taxon>Eukaryota</taxon>
        <taxon>Fungi</taxon>
        <taxon>Dikarya</taxon>
        <taxon>Basidiomycota</taxon>
        <taxon>Agaricomycotina</taxon>
        <taxon>Tremellomycetes</taxon>
        <taxon>Tremellales</taxon>
        <taxon>Bulleribasidiaceae</taxon>
        <taxon>Dioszegia</taxon>
    </lineage>
</organism>
<feature type="coiled-coil region" evidence="4">
    <location>
        <begin position="328"/>
        <end position="355"/>
    </location>
</feature>
<dbReference type="GO" id="GO:0005524">
    <property type="term" value="F:ATP binding"/>
    <property type="evidence" value="ECO:0007669"/>
    <property type="project" value="UniProtKB-KW"/>
</dbReference>
<dbReference type="RefSeq" id="XP_052949388.1">
    <property type="nucleotide sequence ID" value="XM_053090845.1"/>
</dbReference>
<keyword evidence="3" id="KW-0067">ATP-binding</keyword>
<dbReference type="EMBL" id="JAKWFO010000001">
    <property type="protein sequence ID" value="KAI9639611.1"/>
    <property type="molecule type" value="Genomic_DNA"/>
</dbReference>
<evidence type="ECO:0000313" key="6">
    <source>
        <dbReference type="EMBL" id="KAI9639611.1"/>
    </source>
</evidence>
<evidence type="ECO:0000256" key="4">
    <source>
        <dbReference type="SAM" id="Coils"/>
    </source>
</evidence>
<sequence>MIRVSTQQSRFHAATLAANTTEIDLVGVTISVGEQEVLVDADLTLREGVRYGVIGRNGAGKSTLFSALSDRLIPGLPPALRVHIVTQVDEVPADIKDLTALESVLQGHTALQEGTKERDALTTALESSDDDEVRRVWRQLQQEKAEHALDEARRIAARRSGARGKKAREEEIKAEEVVAAAAAGPTIGDQTADVRADALERLEELRLDLEMLSIDTSDAHVRGIMTGLGFSPVMIDGPYTNLSGGWRSRVRLATALIVQTDILILDEPTNFMDLSALLWLEKTIPTLTSFSTLLITSHDQTFLDRVAEKTIALRHQRLDYFDGPPGMMYAVEEEARRANATLKEAMAKKKDHIQNSIAEGRKAAKATGDENRQRMVKSRQKKLDERWGLEQSAKGTRFKLNRDLGGHHLTRRGEIVEQEVEQAVVWRFEQPPELRQKGALVSLEKVSAGWGKRVVVGGVSMVVHSAARIALVGANGRGKSTLAKALASDETLISGTITRHPQARIGYFAQHAVDSLSNLQSSAITHFLETCGDASPTEAQARSMLGRLGLQGSTASNIPVNQLSGGQKVRLVLACLMYRPPHLLILDEVTTHLDVQSIRALAAVLRGWEGAVVLVTHDRWFARAVVDGVSVDAVQTGDPKLAVRQNAAGQTFRVGKNGLKLLEGGIAEYEAAVSRR</sequence>
<dbReference type="PROSITE" id="PS00211">
    <property type="entry name" value="ABC_TRANSPORTER_1"/>
    <property type="match status" value="2"/>
</dbReference>
<dbReference type="PANTHER" id="PTHR19211">
    <property type="entry name" value="ATP-BINDING TRANSPORT PROTEIN-RELATED"/>
    <property type="match status" value="1"/>
</dbReference>
<dbReference type="GeneID" id="77730050"/>
<dbReference type="SUPFAM" id="SSF52540">
    <property type="entry name" value="P-loop containing nucleoside triphosphate hydrolases"/>
    <property type="match status" value="2"/>
</dbReference>
<dbReference type="AlphaFoldDB" id="A0AA38HH82"/>
<dbReference type="SMART" id="SM00382">
    <property type="entry name" value="AAA"/>
    <property type="match status" value="2"/>
</dbReference>
<dbReference type="PROSITE" id="PS50893">
    <property type="entry name" value="ABC_TRANSPORTER_2"/>
    <property type="match status" value="2"/>
</dbReference>
<reference evidence="6" key="1">
    <citation type="journal article" date="2022" name="G3 (Bethesda)">
        <title>High quality genome of the basidiomycete yeast Dioszegia hungarica PDD-24b-2 isolated from cloud water.</title>
        <authorList>
            <person name="Jarrige D."/>
            <person name="Haridas S."/>
            <person name="Bleykasten-Grosshans C."/>
            <person name="Joly M."/>
            <person name="Nadalig T."/>
            <person name="Sancelme M."/>
            <person name="Vuilleumier S."/>
            <person name="Grigoriev I.V."/>
            <person name="Amato P."/>
            <person name="Bringel F."/>
        </authorList>
    </citation>
    <scope>NUCLEOTIDE SEQUENCE</scope>
    <source>
        <strain evidence="6">PDD-24b-2</strain>
    </source>
</reference>
<dbReference type="GO" id="GO:0016887">
    <property type="term" value="F:ATP hydrolysis activity"/>
    <property type="evidence" value="ECO:0007669"/>
    <property type="project" value="InterPro"/>
</dbReference>
<protein>
    <submittedName>
        <fullName evidence="6">P-loop containing nucleoside triphosphate hydrolase protein</fullName>
    </submittedName>
</protein>
<dbReference type="InterPro" id="IPR050611">
    <property type="entry name" value="ABCF"/>
</dbReference>
<keyword evidence="7" id="KW-1185">Reference proteome</keyword>
<comment type="caution">
    <text evidence="6">The sequence shown here is derived from an EMBL/GenBank/DDBJ whole genome shotgun (WGS) entry which is preliminary data.</text>
</comment>
<accession>A0AA38HH82</accession>
<dbReference type="Proteomes" id="UP001164286">
    <property type="component" value="Unassembled WGS sequence"/>
</dbReference>
<dbReference type="InterPro" id="IPR003439">
    <property type="entry name" value="ABC_transporter-like_ATP-bd"/>
</dbReference>
<evidence type="ECO:0000259" key="5">
    <source>
        <dbReference type="PROSITE" id="PS50893"/>
    </source>
</evidence>
<keyword evidence="1" id="KW-0677">Repeat</keyword>
<proteinExistence type="predicted"/>
<feature type="domain" description="ABC transporter" evidence="5">
    <location>
        <begin position="441"/>
        <end position="659"/>
    </location>
</feature>
<dbReference type="Pfam" id="PF00005">
    <property type="entry name" value="ABC_tran"/>
    <property type="match status" value="2"/>
</dbReference>
<dbReference type="Gene3D" id="3.40.50.300">
    <property type="entry name" value="P-loop containing nucleotide triphosphate hydrolases"/>
    <property type="match status" value="2"/>
</dbReference>
<dbReference type="PANTHER" id="PTHR19211:SF135">
    <property type="entry name" value="ATPASE, PUTATIVE (AFU_ORTHOLOGUE AFUA_1G16440)-RELATED"/>
    <property type="match status" value="1"/>
</dbReference>